<dbReference type="PANTHER" id="PTHR36057:SF1">
    <property type="entry name" value="LIPOPROTEIN LIPID ATTACHMENT SITE-LIKE PROTEIN, PUTATIVE (DUF1223)-RELATED"/>
    <property type="match status" value="1"/>
</dbReference>
<comment type="caution">
    <text evidence="1">The sequence shown here is derived from an EMBL/GenBank/DDBJ whole genome shotgun (WGS) entry which is preliminary data.</text>
</comment>
<dbReference type="InterPro" id="IPR010634">
    <property type="entry name" value="DUF1223"/>
</dbReference>
<dbReference type="EMBL" id="QKTW01000027">
    <property type="protein sequence ID" value="PZF70968.1"/>
    <property type="molecule type" value="Genomic_DNA"/>
</dbReference>
<gene>
    <name evidence="1" type="ORF">DN068_19855</name>
</gene>
<accession>A0A2W2ATD7</accession>
<evidence type="ECO:0000313" key="2">
    <source>
        <dbReference type="Proteomes" id="UP000248745"/>
    </source>
</evidence>
<dbReference type="OrthoDB" id="9808254at2"/>
<dbReference type="PROSITE" id="PS51257">
    <property type="entry name" value="PROKAR_LIPOPROTEIN"/>
    <property type="match status" value="1"/>
</dbReference>
<keyword evidence="2" id="KW-1185">Reference proteome</keyword>
<dbReference type="AlphaFoldDB" id="A0A2W2ATD7"/>
<dbReference type="PANTHER" id="PTHR36057">
    <property type="match status" value="1"/>
</dbReference>
<protein>
    <submittedName>
        <fullName evidence="1">DUF1223 domain-containing protein</fullName>
    </submittedName>
</protein>
<proteinExistence type="predicted"/>
<name>A0A2W2ATD7_9BACT</name>
<organism evidence="1 2">
    <name type="scientific">Taibaiella soli</name>
    <dbReference type="NCBI Taxonomy" id="1649169"/>
    <lineage>
        <taxon>Bacteria</taxon>
        <taxon>Pseudomonadati</taxon>
        <taxon>Bacteroidota</taxon>
        <taxon>Chitinophagia</taxon>
        <taxon>Chitinophagales</taxon>
        <taxon>Chitinophagaceae</taxon>
        <taxon>Taibaiella</taxon>
    </lineage>
</organism>
<dbReference type="RefSeq" id="WP_111000702.1">
    <property type="nucleotide sequence ID" value="NZ_QKTW01000027.1"/>
</dbReference>
<dbReference type="Proteomes" id="UP000248745">
    <property type="component" value="Unassembled WGS sequence"/>
</dbReference>
<sequence>MKQIKISRRSILIAIGLIAGAFISTSAMSCRTDVPANTGNGFAVLELFSSEGCSSCPPAEELLAQIAAGAGTKPVYVLAYHVDYWDRLGWKDAFSDAAFSQRQYDYNTHLGADVYTPQLVINGTTECIGSDKSAVHNGIDRALAASPTQTLTLKGNIGSHQMFVNYETSGNTDREELVLAVVQRHAISHVRAGENEGRTLSHAQIVRKLYHFNLKDGQSKVIVDLPTEFDPKSWEVIGWLQNGTGPIKAATRVILDN</sequence>
<dbReference type="SUPFAM" id="SSF52833">
    <property type="entry name" value="Thioredoxin-like"/>
    <property type="match status" value="1"/>
</dbReference>
<reference evidence="1 2" key="1">
    <citation type="submission" date="2018-06" db="EMBL/GenBank/DDBJ databases">
        <title>Mucibacter soli gen. nov., sp. nov., a new member of the family Chitinophagaceae producing mucin.</title>
        <authorList>
            <person name="Kim M.-K."/>
            <person name="Park S."/>
            <person name="Kim T.-S."/>
            <person name="Joung Y."/>
            <person name="Han J.-H."/>
            <person name="Kim S.B."/>
        </authorList>
    </citation>
    <scope>NUCLEOTIDE SEQUENCE [LARGE SCALE GENOMIC DNA]</scope>
    <source>
        <strain evidence="1 2">R1-15</strain>
    </source>
</reference>
<dbReference type="Pfam" id="PF06764">
    <property type="entry name" value="DUF1223"/>
    <property type="match status" value="1"/>
</dbReference>
<evidence type="ECO:0000313" key="1">
    <source>
        <dbReference type="EMBL" id="PZF70968.1"/>
    </source>
</evidence>
<dbReference type="InterPro" id="IPR036249">
    <property type="entry name" value="Thioredoxin-like_sf"/>
</dbReference>